<dbReference type="InterPro" id="IPR027417">
    <property type="entry name" value="P-loop_NTPase"/>
</dbReference>
<gene>
    <name evidence="3" type="ORF">EZS27_004012</name>
    <name evidence="4" type="ORF">EZS27_004038</name>
</gene>
<proteinExistence type="predicted"/>
<dbReference type="EMBL" id="SNRY01000066">
    <property type="protein sequence ID" value="KAA6348544.1"/>
    <property type="molecule type" value="Genomic_DNA"/>
</dbReference>
<dbReference type="InterPro" id="IPR002586">
    <property type="entry name" value="CobQ/CobB/MinD/ParA_Nub-bd_dom"/>
</dbReference>
<feature type="region of interest" description="Disordered" evidence="1">
    <location>
        <begin position="1"/>
        <end position="21"/>
    </location>
</feature>
<evidence type="ECO:0000313" key="3">
    <source>
        <dbReference type="EMBL" id="KAA6348518.1"/>
    </source>
</evidence>
<organism evidence="3">
    <name type="scientific">termite gut metagenome</name>
    <dbReference type="NCBI Taxonomy" id="433724"/>
    <lineage>
        <taxon>unclassified sequences</taxon>
        <taxon>metagenomes</taxon>
        <taxon>organismal metagenomes</taxon>
    </lineage>
</organism>
<reference evidence="3" key="1">
    <citation type="submission" date="2019-03" db="EMBL/GenBank/DDBJ databases">
        <title>Single cell metagenomics reveals metabolic interactions within the superorganism composed of flagellate Streblomastix strix and complex community of Bacteroidetes bacteria on its surface.</title>
        <authorList>
            <person name="Treitli S.C."/>
            <person name="Kolisko M."/>
            <person name="Husnik F."/>
            <person name="Keeling P."/>
            <person name="Hampl V."/>
        </authorList>
    </citation>
    <scope>NUCLEOTIDE SEQUENCE</scope>
    <source>
        <strain evidence="3">STM</strain>
    </source>
</reference>
<dbReference type="Gene3D" id="3.40.50.300">
    <property type="entry name" value="P-loop containing nucleotide triphosphate hydrolases"/>
    <property type="match status" value="1"/>
</dbReference>
<sequence>MKPLIVPSTGQRNKPTHSRTGIGAATELVIGTDGWLYVGRDKQRNDCPFGQTHRQSAGRLINRQAGRLAGYTDIRILILALIFIHIKTEKNTMKKEPLFIAFSTQKGGMGKTTLTVLAASYLHYVRGYDVAVVDCDFPQHSIADMRKRDVRQVMEDNHYKQMAHVQFTALKKKAYDIEESTAMEAIGVAEKLQNKSELDFIFFDLPGTLNSAGVLKTLAAMDYVFTPVSADRVVLESTLQFATTVNDNLITTGKTNIKSLHLVWNMVDGREKTELYKAYEQAIAQLGLQVMHTLLPDSKRFRREMTGTHKPVFRSTLFPVDKSLMKGSNIEELINELCQTIKR</sequence>
<dbReference type="CDD" id="cd02042">
    <property type="entry name" value="ParAB_family"/>
    <property type="match status" value="1"/>
</dbReference>
<evidence type="ECO:0000313" key="4">
    <source>
        <dbReference type="EMBL" id="KAA6348544.1"/>
    </source>
</evidence>
<accession>A0A5J4SRG2</accession>
<evidence type="ECO:0000259" key="2">
    <source>
        <dbReference type="Pfam" id="PF01656"/>
    </source>
</evidence>
<dbReference type="SUPFAM" id="SSF52540">
    <property type="entry name" value="P-loop containing nucleoside triphosphate hydrolases"/>
    <property type="match status" value="1"/>
</dbReference>
<protein>
    <recommendedName>
        <fullName evidence="2">CobQ/CobB/MinD/ParA nucleotide binding domain-containing protein</fullName>
    </recommendedName>
</protein>
<dbReference type="EMBL" id="SNRY01000066">
    <property type="protein sequence ID" value="KAA6348518.1"/>
    <property type="molecule type" value="Genomic_DNA"/>
</dbReference>
<dbReference type="PANTHER" id="PTHR13696:SF52">
    <property type="entry name" value="PARA FAMILY PROTEIN CT_582"/>
    <property type="match status" value="1"/>
</dbReference>
<dbReference type="PANTHER" id="PTHR13696">
    <property type="entry name" value="P-LOOP CONTAINING NUCLEOSIDE TRIPHOSPHATE HYDROLASE"/>
    <property type="match status" value="1"/>
</dbReference>
<feature type="domain" description="CobQ/CobB/MinD/ParA nucleotide binding" evidence="2">
    <location>
        <begin position="100"/>
        <end position="303"/>
    </location>
</feature>
<dbReference type="Pfam" id="PF01656">
    <property type="entry name" value="CbiA"/>
    <property type="match status" value="1"/>
</dbReference>
<dbReference type="InterPro" id="IPR050678">
    <property type="entry name" value="DNA_Partitioning_ATPase"/>
</dbReference>
<dbReference type="AlphaFoldDB" id="A0A5J4SRG2"/>
<evidence type="ECO:0000256" key="1">
    <source>
        <dbReference type="SAM" id="MobiDB-lite"/>
    </source>
</evidence>
<comment type="caution">
    <text evidence="3">The sequence shown here is derived from an EMBL/GenBank/DDBJ whole genome shotgun (WGS) entry which is preliminary data.</text>
</comment>
<name>A0A5J4SRG2_9ZZZZ</name>